<gene>
    <name evidence="3" type="ORF">ACFQZ6_14820</name>
</gene>
<sequence length="254" mass="27532">MHDEETTYDRVRSIPLVPPDATWDPAEELAWMLQEAMADQPPPVIPAPRDEESVTAPTAGTPLSNLQEITAELPPLKRAARSHRRVRERRNRGALRSISFLAAALAAVIASAVSFLSGMVASDPLRAVAAARTHGGIVAWWPLLVYGPWLVAALSILRAALHRRRAGHSWCMVVLFSAIAVFLCVIQAPHTFLDSTAAALPGLAALACLQQAVRQITLTRTPRRSTPRHRQGQQPDAPAPESDGKASGRRNPKV</sequence>
<dbReference type="Proteomes" id="UP001597023">
    <property type="component" value="Unassembled WGS sequence"/>
</dbReference>
<feature type="transmembrane region" description="Helical" evidence="2">
    <location>
        <begin position="169"/>
        <end position="189"/>
    </location>
</feature>
<keyword evidence="2" id="KW-1133">Transmembrane helix</keyword>
<evidence type="ECO:0000313" key="4">
    <source>
        <dbReference type="Proteomes" id="UP001597023"/>
    </source>
</evidence>
<name>A0ABW2W7M3_9ACTN</name>
<dbReference type="EMBL" id="JBHTEB010000001">
    <property type="protein sequence ID" value="MFD0315478.1"/>
    <property type="molecule type" value="Genomic_DNA"/>
</dbReference>
<reference evidence="4" key="1">
    <citation type="journal article" date="2019" name="Int. J. Syst. Evol. Microbiol.">
        <title>The Global Catalogue of Microorganisms (GCM) 10K type strain sequencing project: providing services to taxonomists for standard genome sequencing and annotation.</title>
        <authorList>
            <consortium name="The Broad Institute Genomics Platform"/>
            <consortium name="The Broad Institute Genome Sequencing Center for Infectious Disease"/>
            <person name="Wu L."/>
            <person name="Ma J."/>
        </authorList>
    </citation>
    <scope>NUCLEOTIDE SEQUENCE [LARGE SCALE GENOMIC DNA]</scope>
    <source>
        <strain evidence="4">CGMCC 4.7400</strain>
    </source>
</reference>
<dbReference type="RefSeq" id="WP_381608624.1">
    <property type="nucleotide sequence ID" value="NZ_JBHTEB010000001.1"/>
</dbReference>
<protein>
    <submittedName>
        <fullName evidence="3">DUF2637 domain-containing protein</fullName>
    </submittedName>
</protein>
<keyword evidence="4" id="KW-1185">Reference proteome</keyword>
<accession>A0ABW2W7M3</accession>
<feature type="compositionally biased region" description="Basic residues" evidence="1">
    <location>
        <begin position="221"/>
        <end position="231"/>
    </location>
</feature>
<feature type="transmembrane region" description="Helical" evidence="2">
    <location>
        <begin position="94"/>
        <end position="117"/>
    </location>
</feature>
<dbReference type="InterPro" id="IPR021235">
    <property type="entry name" value="DUF2637"/>
</dbReference>
<keyword evidence="2" id="KW-0812">Transmembrane</keyword>
<organism evidence="3 4">
    <name type="scientific">Streptomyces flavalbus</name>
    <dbReference type="NCBI Taxonomy" id="2665155"/>
    <lineage>
        <taxon>Bacteria</taxon>
        <taxon>Bacillati</taxon>
        <taxon>Actinomycetota</taxon>
        <taxon>Actinomycetes</taxon>
        <taxon>Kitasatosporales</taxon>
        <taxon>Streptomycetaceae</taxon>
        <taxon>Streptomyces</taxon>
    </lineage>
</organism>
<keyword evidence="2" id="KW-0472">Membrane</keyword>
<dbReference type="Pfam" id="PF10935">
    <property type="entry name" value="DUF2637"/>
    <property type="match status" value="1"/>
</dbReference>
<evidence type="ECO:0000313" key="3">
    <source>
        <dbReference type="EMBL" id="MFD0315478.1"/>
    </source>
</evidence>
<feature type="transmembrane region" description="Helical" evidence="2">
    <location>
        <begin position="137"/>
        <end position="157"/>
    </location>
</feature>
<comment type="caution">
    <text evidence="3">The sequence shown here is derived from an EMBL/GenBank/DDBJ whole genome shotgun (WGS) entry which is preliminary data.</text>
</comment>
<evidence type="ECO:0000256" key="2">
    <source>
        <dbReference type="SAM" id="Phobius"/>
    </source>
</evidence>
<evidence type="ECO:0000256" key="1">
    <source>
        <dbReference type="SAM" id="MobiDB-lite"/>
    </source>
</evidence>
<proteinExistence type="predicted"/>
<feature type="region of interest" description="Disordered" evidence="1">
    <location>
        <begin position="219"/>
        <end position="254"/>
    </location>
</feature>